<dbReference type="InterPro" id="IPR047201">
    <property type="entry name" value="ERI-1_3'hExo-like"/>
</dbReference>
<protein>
    <submittedName>
        <fullName evidence="5">Exonuclease domain-containing protein</fullName>
    </submittedName>
</protein>
<accession>A0ABW0M498</accession>
<dbReference type="InterPro" id="IPR036397">
    <property type="entry name" value="RNaseH_sf"/>
</dbReference>
<feature type="domain" description="Exonuclease" evidence="4">
    <location>
        <begin position="5"/>
        <end position="184"/>
    </location>
</feature>
<organism evidence="5 6">
    <name type="scientific">Cohnella suwonensis</name>
    <dbReference type="NCBI Taxonomy" id="696072"/>
    <lineage>
        <taxon>Bacteria</taxon>
        <taxon>Bacillati</taxon>
        <taxon>Bacillota</taxon>
        <taxon>Bacilli</taxon>
        <taxon>Bacillales</taxon>
        <taxon>Paenibacillaceae</taxon>
        <taxon>Cohnella</taxon>
    </lineage>
</organism>
<evidence type="ECO:0000256" key="3">
    <source>
        <dbReference type="ARBA" id="ARBA00022839"/>
    </source>
</evidence>
<keyword evidence="6" id="KW-1185">Reference proteome</keyword>
<dbReference type="SUPFAM" id="SSF53098">
    <property type="entry name" value="Ribonuclease H-like"/>
    <property type="match status" value="1"/>
</dbReference>
<name>A0ABW0M498_9BACL</name>
<comment type="caution">
    <text evidence="5">The sequence shown here is derived from an EMBL/GenBank/DDBJ whole genome shotgun (WGS) entry which is preliminary data.</text>
</comment>
<dbReference type="Gene3D" id="3.30.420.10">
    <property type="entry name" value="Ribonuclease H-like superfamily/Ribonuclease H"/>
    <property type="match status" value="1"/>
</dbReference>
<dbReference type="GO" id="GO:0004527">
    <property type="term" value="F:exonuclease activity"/>
    <property type="evidence" value="ECO:0007669"/>
    <property type="project" value="UniProtKB-KW"/>
</dbReference>
<evidence type="ECO:0000256" key="2">
    <source>
        <dbReference type="ARBA" id="ARBA00022801"/>
    </source>
</evidence>
<keyword evidence="3 5" id="KW-0269">Exonuclease</keyword>
<dbReference type="InterPro" id="IPR012337">
    <property type="entry name" value="RNaseH-like_sf"/>
</dbReference>
<dbReference type="InterPro" id="IPR013520">
    <property type="entry name" value="Ribonucl_H"/>
</dbReference>
<evidence type="ECO:0000313" key="6">
    <source>
        <dbReference type="Proteomes" id="UP001596105"/>
    </source>
</evidence>
<dbReference type="CDD" id="cd06133">
    <property type="entry name" value="ERI-1_3'hExo_like"/>
    <property type="match status" value="1"/>
</dbReference>
<dbReference type="PANTHER" id="PTHR23044:SF61">
    <property type="entry name" value="3'-5' EXORIBONUCLEASE 1-RELATED"/>
    <property type="match status" value="1"/>
</dbReference>
<reference evidence="6" key="1">
    <citation type="journal article" date="2019" name="Int. J. Syst. Evol. Microbiol.">
        <title>The Global Catalogue of Microorganisms (GCM) 10K type strain sequencing project: providing services to taxonomists for standard genome sequencing and annotation.</title>
        <authorList>
            <consortium name="The Broad Institute Genomics Platform"/>
            <consortium name="The Broad Institute Genome Sequencing Center for Infectious Disease"/>
            <person name="Wu L."/>
            <person name="Ma J."/>
        </authorList>
    </citation>
    <scope>NUCLEOTIDE SEQUENCE [LARGE SCALE GENOMIC DNA]</scope>
    <source>
        <strain evidence="6">CCUG 57113</strain>
    </source>
</reference>
<dbReference type="EMBL" id="JBHSMH010000111">
    <property type="protein sequence ID" value="MFC5471661.1"/>
    <property type="molecule type" value="Genomic_DNA"/>
</dbReference>
<evidence type="ECO:0000256" key="1">
    <source>
        <dbReference type="ARBA" id="ARBA00022722"/>
    </source>
</evidence>
<dbReference type="Pfam" id="PF00929">
    <property type="entry name" value="RNase_T"/>
    <property type="match status" value="1"/>
</dbReference>
<evidence type="ECO:0000313" key="5">
    <source>
        <dbReference type="EMBL" id="MFC5471661.1"/>
    </source>
</evidence>
<proteinExistence type="predicted"/>
<keyword evidence="1" id="KW-0540">Nuclease</keyword>
<dbReference type="InterPro" id="IPR051274">
    <property type="entry name" value="3-5_Exoribonuclease"/>
</dbReference>
<evidence type="ECO:0000259" key="4">
    <source>
        <dbReference type="SMART" id="SM00479"/>
    </source>
</evidence>
<keyword evidence="2" id="KW-0378">Hydrolase</keyword>
<dbReference type="PANTHER" id="PTHR23044">
    <property type="entry name" value="3'-5' EXONUCLEASE ERI1-RELATED"/>
    <property type="match status" value="1"/>
</dbReference>
<dbReference type="Proteomes" id="UP001596105">
    <property type="component" value="Unassembled WGS sequence"/>
</dbReference>
<gene>
    <name evidence="5" type="ORF">ACFPPD_23575</name>
</gene>
<dbReference type="SMART" id="SM00479">
    <property type="entry name" value="EXOIII"/>
    <property type="match status" value="1"/>
</dbReference>
<dbReference type="RefSeq" id="WP_378083586.1">
    <property type="nucleotide sequence ID" value="NZ_JBHSMH010000111.1"/>
</dbReference>
<sequence>MHEVTIIVYDLEMTVRRKKGQIAEIIEIGAAKVDIASGVPQVIDTFQAFVKPSVVPQLSADTTSFTGITQDNVNGAETLGNVVRDYSEWMGKDEYFLCAWGPDDLRQLVQECRQHGIATDWIVNHNNLQKMLSKIYKLEKHQQMGLKPALELLEIPFSGTHHRALDDAINTARILVKLFDQFQFKRNKLSDEAKIESEVVYKTDHYENLPFAGLAGLFPEPSEE</sequence>